<proteinExistence type="predicted"/>
<dbReference type="AlphaFoldDB" id="A0A9W9JBX3"/>
<evidence type="ECO:0000313" key="3">
    <source>
        <dbReference type="Proteomes" id="UP001150879"/>
    </source>
</evidence>
<name>A0A9W9JBX3_9EURO</name>
<dbReference type="OrthoDB" id="4343267at2759"/>
<reference evidence="2" key="2">
    <citation type="journal article" date="2023" name="IMA Fungus">
        <title>Comparative genomic study of the Penicillium genus elucidates a diverse pangenome and 15 lateral gene transfer events.</title>
        <authorList>
            <person name="Petersen C."/>
            <person name="Sorensen T."/>
            <person name="Nielsen M.R."/>
            <person name="Sondergaard T.E."/>
            <person name="Sorensen J.L."/>
            <person name="Fitzpatrick D.A."/>
            <person name="Frisvad J.C."/>
            <person name="Nielsen K.L."/>
        </authorList>
    </citation>
    <scope>NUCLEOTIDE SEQUENCE</scope>
    <source>
        <strain evidence="2">IBT 16849</strain>
    </source>
</reference>
<evidence type="ECO:0000313" key="2">
    <source>
        <dbReference type="EMBL" id="KAJ5193923.1"/>
    </source>
</evidence>
<dbReference type="Proteomes" id="UP001150879">
    <property type="component" value="Unassembled WGS sequence"/>
</dbReference>
<reference evidence="2" key="1">
    <citation type="submission" date="2022-11" db="EMBL/GenBank/DDBJ databases">
        <authorList>
            <person name="Petersen C."/>
        </authorList>
    </citation>
    <scope>NUCLEOTIDE SEQUENCE</scope>
    <source>
        <strain evidence="2">IBT 16849</strain>
    </source>
</reference>
<sequence>MSTLRSYPAYEWYLTQSKSTAEGAWPVMTRNASNEWIVYPGEKWCRYPGCLHPTTFGDTNKLKHHITKKHMGTGDSMARSSGGSPSLVLLREANDIFYQVMYIRFEQLHAGDSEHRPTLPLKRNGEVNATEMRLQLREMGHTGACASCKADSAARSCCTNARREKCDYFEYFSEEDSEEGNEEGNNYGRDGDTEE</sequence>
<feature type="region of interest" description="Disordered" evidence="1">
    <location>
        <begin position="173"/>
        <end position="195"/>
    </location>
</feature>
<comment type="caution">
    <text evidence="2">The sequence shown here is derived from an EMBL/GenBank/DDBJ whole genome shotgun (WGS) entry which is preliminary data.</text>
</comment>
<organism evidence="2 3">
    <name type="scientific">Penicillium cf. griseofulvum</name>
    <dbReference type="NCBI Taxonomy" id="2972120"/>
    <lineage>
        <taxon>Eukaryota</taxon>
        <taxon>Fungi</taxon>
        <taxon>Dikarya</taxon>
        <taxon>Ascomycota</taxon>
        <taxon>Pezizomycotina</taxon>
        <taxon>Eurotiomycetes</taxon>
        <taxon>Eurotiomycetidae</taxon>
        <taxon>Eurotiales</taxon>
        <taxon>Aspergillaceae</taxon>
        <taxon>Penicillium</taxon>
    </lineage>
</organism>
<evidence type="ECO:0000256" key="1">
    <source>
        <dbReference type="SAM" id="MobiDB-lite"/>
    </source>
</evidence>
<gene>
    <name evidence="2" type="ORF">N7472_006389</name>
</gene>
<dbReference type="EMBL" id="JAPQKP010000004">
    <property type="protein sequence ID" value="KAJ5193923.1"/>
    <property type="molecule type" value="Genomic_DNA"/>
</dbReference>
<keyword evidence="3" id="KW-1185">Reference proteome</keyword>
<accession>A0A9W9JBX3</accession>
<feature type="compositionally biased region" description="Acidic residues" evidence="1">
    <location>
        <begin position="173"/>
        <end position="182"/>
    </location>
</feature>
<protein>
    <submittedName>
        <fullName evidence="2">Uncharacterized protein</fullName>
    </submittedName>
</protein>